<dbReference type="InterPro" id="IPR009923">
    <property type="entry name" value="Dodecin"/>
</dbReference>
<sequence>MAVAKVIEVISSSTESIEHAIRDGVAKCGETVDNIESVWVKDTKGVVRDNKVVEWRVILAVTFVVR</sequence>
<dbReference type="PANTHER" id="PTHR39324:SF1">
    <property type="entry name" value="CALCIUM DODECIN"/>
    <property type="match status" value="1"/>
</dbReference>
<name>A0A430G1E3_9SPHN</name>
<reference evidence="1 2" key="1">
    <citation type="submission" date="2018-07" db="EMBL/GenBank/DDBJ databases">
        <title>Genomic and Epidemiologic Investigation of an Indolent Hospital Outbreak.</title>
        <authorList>
            <person name="Johnson R.C."/>
            <person name="Deming C."/>
            <person name="Conlan S."/>
            <person name="Zellmer C.J."/>
            <person name="Michelin A.V."/>
            <person name="Lee-Lin S."/>
            <person name="Thomas P.J."/>
            <person name="Park M."/>
            <person name="Weingarten R.A."/>
            <person name="Less J."/>
            <person name="Dekker J.P."/>
            <person name="Frank K.M."/>
            <person name="Musser K.A."/>
            <person name="Mcquiston J.R."/>
            <person name="Henderson D.K."/>
            <person name="Lau A.F."/>
            <person name="Palmore T.N."/>
            <person name="Segre J.A."/>
        </authorList>
    </citation>
    <scope>NUCLEOTIDE SEQUENCE [LARGE SCALE GENOMIC DNA]</scope>
    <source>
        <strain evidence="1 2">SK-CDC1_0717</strain>
    </source>
</reference>
<dbReference type="AlphaFoldDB" id="A0A430G1E3"/>
<dbReference type="Proteomes" id="UP000287746">
    <property type="component" value="Unassembled WGS sequence"/>
</dbReference>
<organism evidence="1 2">
    <name type="scientific">Sphingomonas koreensis</name>
    <dbReference type="NCBI Taxonomy" id="93064"/>
    <lineage>
        <taxon>Bacteria</taxon>
        <taxon>Pseudomonadati</taxon>
        <taxon>Pseudomonadota</taxon>
        <taxon>Alphaproteobacteria</taxon>
        <taxon>Sphingomonadales</taxon>
        <taxon>Sphingomonadaceae</taxon>
        <taxon>Sphingomonas</taxon>
    </lineage>
</organism>
<dbReference type="Gene3D" id="3.30.1660.10">
    <property type="entry name" value="Flavin-binding protein dodecin"/>
    <property type="match status" value="1"/>
</dbReference>
<proteinExistence type="predicted"/>
<dbReference type="EMBL" id="QQYZ01000014">
    <property type="protein sequence ID" value="RSY81462.1"/>
    <property type="molecule type" value="Genomic_DNA"/>
</dbReference>
<comment type="caution">
    <text evidence="1">The sequence shown here is derived from an EMBL/GenBank/DDBJ whole genome shotgun (WGS) entry which is preliminary data.</text>
</comment>
<evidence type="ECO:0000313" key="2">
    <source>
        <dbReference type="Proteomes" id="UP000287746"/>
    </source>
</evidence>
<dbReference type="RefSeq" id="WP_126004945.1">
    <property type="nucleotide sequence ID" value="NZ_QQYZ01000014.1"/>
</dbReference>
<protein>
    <submittedName>
        <fullName evidence="1">Dodecin domain-containing protein</fullName>
    </submittedName>
</protein>
<evidence type="ECO:0000313" key="1">
    <source>
        <dbReference type="EMBL" id="RSY81462.1"/>
    </source>
</evidence>
<dbReference type="InterPro" id="IPR036694">
    <property type="entry name" value="Dodecin-like_sf"/>
</dbReference>
<dbReference type="Pfam" id="PF07311">
    <property type="entry name" value="Dodecin"/>
    <property type="match status" value="1"/>
</dbReference>
<gene>
    <name evidence="1" type="ORF">DAH66_14520</name>
</gene>
<accession>A0A430G1E3</accession>
<dbReference type="SUPFAM" id="SSF89807">
    <property type="entry name" value="Dodecin-like"/>
    <property type="match status" value="1"/>
</dbReference>
<dbReference type="InterPro" id="IPR025543">
    <property type="entry name" value="Dodecin-like"/>
</dbReference>
<dbReference type="PANTHER" id="PTHR39324">
    <property type="entry name" value="CALCIUM DODECIN"/>
    <property type="match status" value="1"/>
</dbReference>